<dbReference type="InterPro" id="IPR036047">
    <property type="entry name" value="F-box-like_dom_sf"/>
</dbReference>
<feature type="region of interest" description="Disordered" evidence="1">
    <location>
        <begin position="85"/>
        <end position="117"/>
    </location>
</feature>
<dbReference type="SUPFAM" id="SSF81383">
    <property type="entry name" value="F-box domain"/>
    <property type="match status" value="1"/>
</dbReference>
<evidence type="ECO:0000256" key="1">
    <source>
        <dbReference type="SAM" id="MobiDB-lite"/>
    </source>
</evidence>
<feature type="compositionally biased region" description="Polar residues" evidence="1">
    <location>
        <begin position="192"/>
        <end position="202"/>
    </location>
</feature>
<reference evidence="3" key="1">
    <citation type="submission" date="2020-07" db="EMBL/GenBank/DDBJ databases">
        <title>Genome sequence and genetic diversity analysis of an under-domesticated orphan crop, white fonio (Digitaria exilis).</title>
        <authorList>
            <person name="Bennetzen J.L."/>
            <person name="Chen S."/>
            <person name="Ma X."/>
            <person name="Wang X."/>
            <person name="Yssel A.E.J."/>
            <person name="Chaluvadi S.R."/>
            <person name="Johnson M."/>
            <person name="Gangashetty P."/>
            <person name="Hamidou F."/>
            <person name="Sanogo M.D."/>
            <person name="Zwaenepoel A."/>
            <person name="Wallace J."/>
            <person name="Van De Peer Y."/>
            <person name="Van Deynze A."/>
        </authorList>
    </citation>
    <scope>NUCLEOTIDE SEQUENCE</scope>
    <source>
        <tissue evidence="3">Leaves</tissue>
    </source>
</reference>
<evidence type="ECO:0000259" key="2">
    <source>
        <dbReference type="Pfam" id="PF00646"/>
    </source>
</evidence>
<dbReference type="OrthoDB" id="1631251at2759"/>
<protein>
    <recommendedName>
        <fullName evidence="2">F-box domain-containing protein</fullName>
    </recommendedName>
</protein>
<dbReference type="Gene3D" id="1.20.1280.50">
    <property type="match status" value="1"/>
</dbReference>
<evidence type="ECO:0000313" key="4">
    <source>
        <dbReference type="Proteomes" id="UP000636709"/>
    </source>
</evidence>
<gene>
    <name evidence="3" type="ORF">HU200_015918</name>
</gene>
<feature type="region of interest" description="Disordered" evidence="1">
    <location>
        <begin position="179"/>
        <end position="202"/>
    </location>
</feature>
<dbReference type="InterPro" id="IPR001810">
    <property type="entry name" value="F-box_dom"/>
</dbReference>
<proteinExistence type="predicted"/>
<organism evidence="3 4">
    <name type="scientific">Digitaria exilis</name>
    <dbReference type="NCBI Taxonomy" id="1010633"/>
    <lineage>
        <taxon>Eukaryota</taxon>
        <taxon>Viridiplantae</taxon>
        <taxon>Streptophyta</taxon>
        <taxon>Embryophyta</taxon>
        <taxon>Tracheophyta</taxon>
        <taxon>Spermatophyta</taxon>
        <taxon>Magnoliopsida</taxon>
        <taxon>Liliopsida</taxon>
        <taxon>Poales</taxon>
        <taxon>Poaceae</taxon>
        <taxon>PACMAD clade</taxon>
        <taxon>Panicoideae</taxon>
        <taxon>Panicodae</taxon>
        <taxon>Paniceae</taxon>
        <taxon>Anthephorinae</taxon>
        <taxon>Digitaria</taxon>
    </lineage>
</organism>
<name>A0A835KIX1_9POAL</name>
<accession>A0A835KIX1</accession>
<feature type="domain" description="F-box" evidence="2">
    <location>
        <begin position="2"/>
        <end position="33"/>
    </location>
</feature>
<comment type="caution">
    <text evidence="3">The sequence shown here is derived from an EMBL/GenBank/DDBJ whole genome shotgun (WGS) entry which is preliminary data.</text>
</comment>
<sequence>MDVLFEVLLRFPADELCRLRLVCRSWWSLSTDPVFDGPRVSPRASPLWYPHHPPWSSRGLRRRPFRQRCQADTYQPCRRVQHTDRPRLCLGTDPPPKPKKIPGEPSHRPSCHLDPSTCTSSTATQALSSPISYLATSPPPESTRCSTLVLGYEASRMAAKEAAAPASCRHAASQHSSVAAAAAECGGRRQALRSSGASPSSC</sequence>
<evidence type="ECO:0000313" key="3">
    <source>
        <dbReference type="EMBL" id="KAF8731968.1"/>
    </source>
</evidence>
<dbReference type="EMBL" id="JACEFO010001605">
    <property type="protein sequence ID" value="KAF8731968.1"/>
    <property type="molecule type" value="Genomic_DNA"/>
</dbReference>
<dbReference type="Pfam" id="PF00646">
    <property type="entry name" value="F-box"/>
    <property type="match status" value="1"/>
</dbReference>
<dbReference type="AlphaFoldDB" id="A0A835KIX1"/>
<dbReference type="Proteomes" id="UP000636709">
    <property type="component" value="Unassembled WGS sequence"/>
</dbReference>
<keyword evidence="4" id="KW-1185">Reference proteome</keyword>